<dbReference type="Proteomes" id="UP000314294">
    <property type="component" value="Unassembled WGS sequence"/>
</dbReference>
<protein>
    <submittedName>
        <fullName evidence="1">Uncharacterized protein</fullName>
    </submittedName>
</protein>
<accession>A0A4Z2GZB0</accession>
<evidence type="ECO:0000313" key="2">
    <source>
        <dbReference type="Proteomes" id="UP000314294"/>
    </source>
</evidence>
<proteinExistence type="predicted"/>
<evidence type="ECO:0000313" key="1">
    <source>
        <dbReference type="EMBL" id="TNN58819.1"/>
    </source>
</evidence>
<name>A0A4Z2GZB0_9TELE</name>
<organism evidence="1 2">
    <name type="scientific">Liparis tanakae</name>
    <name type="common">Tanaka's snailfish</name>
    <dbReference type="NCBI Taxonomy" id="230148"/>
    <lineage>
        <taxon>Eukaryota</taxon>
        <taxon>Metazoa</taxon>
        <taxon>Chordata</taxon>
        <taxon>Craniata</taxon>
        <taxon>Vertebrata</taxon>
        <taxon>Euteleostomi</taxon>
        <taxon>Actinopterygii</taxon>
        <taxon>Neopterygii</taxon>
        <taxon>Teleostei</taxon>
        <taxon>Neoteleostei</taxon>
        <taxon>Acanthomorphata</taxon>
        <taxon>Eupercaria</taxon>
        <taxon>Perciformes</taxon>
        <taxon>Cottioidei</taxon>
        <taxon>Cottales</taxon>
        <taxon>Liparidae</taxon>
        <taxon>Liparis</taxon>
    </lineage>
</organism>
<gene>
    <name evidence="1" type="ORF">EYF80_030968</name>
</gene>
<dbReference type="EMBL" id="SRLO01000370">
    <property type="protein sequence ID" value="TNN58819.1"/>
    <property type="molecule type" value="Genomic_DNA"/>
</dbReference>
<sequence length="80" mass="9307">MLCGALLPSTGQRYIAFDFSFRMSSNQWEQRASANQRRSRAGLTFERRDKMTVWIRDGVYFLWDLEGGGPRTMKSTIVRP</sequence>
<comment type="caution">
    <text evidence="1">The sequence shown here is derived from an EMBL/GenBank/DDBJ whole genome shotgun (WGS) entry which is preliminary data.</text>
</comment>
<keyword evidence="2" id="KW-1185">Reference proteome</keyword>
<reference evidence="1 2" key="1">
    <citation type="submission" date="2019-03" db="EMBL/GenBank/DDBJ databases">
        <title>First draft genome of Liparis tanakae, snailfish: a comprehensive survey of snailfish specific genes.</title>
        <authorList>
            <person name="Kim W."/>
            <person name="Song I."/>
            <person name="Jeong J.-H."/>
            <person name="Kim D."/>
            <person name="Kim S."/>
            <person name="Ryu S."/>
            <person name="Song J.Y."/>
            <person name="Lee S.K."/>
        </authorList>
    </citation>
    <scope>NUCLEOTIDE SEQUENCE [LARGE SCALE GENOMIC DNA]</scope>
    <source>
        <tissue evidence="1">Muscle</tissue>
    </source>
</reference>
<dbReference type="AlphaFoldDB" id="A0A4Z2GZB0"/>